<keyword evidence="3" id="KW-0665">Pyrimidine biosynthesis</keyword>
<dbReference type="GO" id="GO:0046872">
    <property type="term" value="F:metal ion binding"/>
    <property type="evidence" value="ECO:0007669"/>
    <property type="project" value="UniProtKB-KW"/>
</dbReference>
<dbReference type="OrthoDB" id="5599321at2"/>
<accession>A0A1M6LGW7</accession>
<gene>
    <name evidence="6" type="ORF">SAMN02745227_00505</name>
</gene>
<dbReference type="PANTHER" id="PTHR35805:SF1">
    <property type="entry name" value="ASPARTATE CARBAMOYLTRANSFERASE REGULATORY CHAIN"/>
    <property type="match status" value="1"/>
</dbReference>
<dbReference type="AlphaFoldDB" id="A0A1M6LGW7"/>
<dbReference type="Pfam" id="PF02748">
    <property type="entry name" value="PyrI_C"/>
    <property type="match status" value="1"/>
</dbReference>
<keyword evidence="6" id="KW-0808">Transferase</keyword>
<dbReference type="PANTHER" id="PTHR35805">
    <property type="entry name" value="ASPARTATE CARBAMOYLTRANSFERASE REGULATORY CHAIN"/>
    <property type="match status" value="1"/>
</dbReference>
<evidence type="ECO:0000256" key="2">
    <source>
        <dbReference type="ARBA" id="ARBA00022833"/>
    </source>
</evidence>
<evidence type="ECO:0000256" key="1">
    <source>
        <dbReference type="ARBA" id="ARBA00022723"/>
    </source>
</evidence>
<dbReference type="Gene3D" id="2.30.30.20">
    <property type="entry name" value="Aspartate carbamoyltransferase regulatory subunit, C-terminal domain"/>
    <property type="match status" value="1"/>
</dbReference>
<dbReference type="GO" id="GO:0006221">
    <property type="term" value="P:pyrimidine nucleotide biosynthetic process"/>
    <property type="evidence" value="ECO:0007669"/>
    <property type="project" value="UniProtKB-KW"/>
</dbReference>
<dbReference type="STRING" id="1120989.SAMN02745227_00505"/>
<dbReference type="GO" id="GO:0009347">
    <property type="term" value="C:aspartate carbamoyltransferase complex"/>
    <property type="evidence" value="ECO:0007669"/>
    <property type="project" value="InterPro"/>
</dbReference>
<evidence type="ECO:0000259" key="4">
    <source>
        <dbReference type="Pfam" id="PF01948"/>
    </source>
</evidence>
<sequence>MLKIKNGIVIDHITPGKGIKIYEKLKLDCLNHPIILMRNIPSDKHKLKDVIKIENIFDISVEFLGLLDSNITINYIKEQQVMKKVKAFLPLKVKGIIKCKNPRCISFKEEYIIPEFTLNDDKTGYGCNYCEETTYLKDIEL</sequence>
<keyword evidence="1" id="KW-0479">Metal-binding</keyword>
<name>A0A1M6LGW7_9FIRM</name>
<dbReference type="InterPro" id="IPR036793">
    <property type="entry name" value="Asp_carbatrfase_reg_N_sf"/>
</dbReference>
<evidence type="ECO:0000313" key="7">
    <source>
        <dbReference type="Proteomes" id="UP000243547"/>
    </source>
</evidence>
<reference evidence="7" key="1">
    <citation type="submission" date="2016-11" db="EMBL/GenBank/DDBJ databases">
        <authorList>
            <person name="Varghese N."/>
            <person name="Submissions S."/>
        </authorList>
    </citation>
    <scope>NUCLEOTIDE SEQUENCE [LARGE SCALE GENOMIC DNA]</scope>
    <source>
        <strain evidence="7">DSM 14826</strain>
    </source>
</reference>
<dbReference type="GO" id="GO:0016740">
    <property type="term" value="F:transferase activity"/>
    <property type="evidence" value="ECO:0007669"/>
    <property type="project" value="UniProtKB-KW"/>
</dbReference>
<dbReference type="Pfam" id="PF01948">
    <property type="entry name" value="PyrI"/>
    <property type="match status" value="1"/>
</dbReference>
<dbReference type="InterPro" id="IPR002801">
    <property type="entry name" value="Asp_carbamoylTrfase_reg"/>
</dbReference>
<organism evidence="6 7">
    <name type="scientific">Anaerobranca californiensis DSM 14826</name>
    <dbReference type="NCBI Taxonomy" id="1120989"/>
    <lineage>
        <taxon>Bacteria</taxon>
        <taxon>Bacillati</taxon>
        <taxon>Bacillota</taxon>
        <taxon>Clostridia</taxon>
        <taxon>Eubacteriales</taxon>
        <taxon>Proteinivoracaceae</taxon>
        <taxon>Anaerobranca</taxon>
    </lineage>
</organism>
<feature type="domain" description="Aspartate carbamoyltransferase regulatory subunit C-terminal" evidence="5">
    <location>
        <begin position="92"/>
        <end position="139"/>
    </location>
</feature>
<dbReference type="SUPFAM" id="SSF54893">
    <property type="entry name" value="Aspartate carbamoyltransferase, Regulatory-chain, N-terminal domain"/>
    <property type="match status" value="1"/>
</dbReference>
<dbReference type="InterPro" id="IPR020542">
    <property type="entry name" value="Asp_carbamoyltrfase_reg_C"/>
</dbReference>
<protein>
    <submittedName>
        <fullName evidence="6">Aspartate carbamoyltransferase regulatory subunit</fullName>
    </submittedName>
</protein>
<dbReference type="RefSeq" id="WP_072906010.1">
    <property type="nucleotide sequence ID" value="NZ_FRAI01000005.1"/>
</dbReference>
<dbReference type="GO" id="GO:0006207">
    <property type="term" value="P:'de novo' pyrimidine nucleobase biosynthetic process"/>
    <property type="evidence" value="ECO:0007669"/>
    <property type="project" value="InterPro"/>
</dbReference>
<evidence type="ECO:0000256" key="3">
    <source>
        <dbReference type="ARBA" id="ARBA00022975"/>
    </source>
</evidence>
<dbReference type="InterPro" id="IPR036792">
    <property type="entry name" value="Asp_carbatrfase_reg_C_sf"/>
</dbReference>
<evidence type="ECO:0000259" key="5">
    <source>
        <dbReference type="Pfam" id="PF02748"/>
    </source>
</evidence>
<dbReference type="InterPro" id="IPR020545">
    <property type="entry name" value="Asp_carbamoyltransf_reg_N"/>
</dbReference>
<dbReference type="Gene3D" id="3.30.70.140">
    <property type="entry name" value="Aspartate carbamoyltransferase regulatory subunit, N-terminal domain"/>
    <property type="match status" value="1"/>
</dbReference>
<keyword evidence="7" id="KW-1185">Reference proteome</keyword>
<proteinExistence type="predicted"/>
<dbReference type="SUPFAM" id="SSF57825">
    <property type="entry name" value="Aspartate carbamoyltransferase, Regulatory-chain, C-terminal domain"/>
    <property type="match status" value="1"/>
</dbReference>
<evidence type="ECO:0000313" key="6">
    <source>
        <dbReference type="EMBL" id="SHJ70446.1"/>
    </source>
</evidence>
<keyword evidence="2" id="KW-0862">Zinc</keyword>
<dbReference type="EMBL" id="FRAI01000005">
    <property type="protein sequence ID" value="SHJ70446.1"/>
    <property type="molecule type" value="Genomic_DNA"/>
</dbReference>
<feature type="domain" description="Aspartate carbamoyltransferase regulatory subunit N-terminal" evidence="4">
    <location>
        <begin position="3"/>
        <end position="86"/>
    </location>
</feature>
<dbReference type="Proteomes" id="UP000243547">
    <property type="component" value="Unassembled WGS sequence"/>
</dbReference>